<name>A0ABM8XVZ6_9BURK</name>
<keyword evidence="3" id="KW-1185">Reference proteome</keyword>
<dbReference type="SUPFAM" id="SSF141868">
    <property type="entry name" value="EAL domain-like"/>
    <property type="match status" value="1"/>
</dbReference>
<dbReference type="GO" id="GO:0071111">
    <property type="term" value="F:cyclic-guanylate-specific phosphodiesterase activity"/>
    <property type="evidence" value="ECO:0007669"/>
    <property type="project" value="UniProtKB-EC"/>
</dbReference>
<feature type="domain" description="EAL" evidence="1">
    <location>
        <begin position="1"/>
        <end position="62"/>
    </location>
</feature>
<gene>
    <name evidence="2" type="primary">pdeC</name>
    <name evidence="2" type="ORF">LMG23992_05282</name>
</gene>
<comment type="caution">
    <text evidence="2">The sequence shown here is derived from an EMBL/GenBank/DDBJ whole genome shotgun (WGS) entry which is preliminary data.</text>
</comment>
<sequence length="68" mass="7520">MPVAVHAIAMAYEPGFEVVADGIEHEEQARYVRKRGAQYAQGWLPSRALPAPGQVHVLREWQPVPDAA</sequence>
<evidence type="ECO:0000259" key="1">
    <source>
        <dbReference type="PROSITE" id="PS50883"/>
    </source>
</evidence>
<accession>A0ABM8XVZ6</accession>
<reference evidence="2 3" key="1">
    <citation type="submission" date="2021-08" db="EMBL/GenBank/DDBJ databases">
        <authorList>
            <person name="Peeters C."/>
        </authorList>
    </citation>
    <scope>NUCLEOTIDE SEQUENCE [LARGE SCALE GENOMIC DNA]</scope>
    <source>
        <strain evidence="2 3">LMG 23992</strain>
    </source>
</reference>
<evidence type="ECO:0000313" key="3">
    <source>
        <dbReference type="Proteomes" id="UP000727654"/>
    </source>
</evidence>
<proteinExistence type="predicted"/>
<dbReference type="Proteomes" id="UP000727654">
    <property type="component" value="Unassembled WGS sequence"/>
</dbReference>
<dbReference type="Gene3D" id="3.20.20.450">
    <property type="entry name" value="EAL domain"/>
    <property type="match status" value="1"/>
</dbReference>
<evidence type="ECO:0000313" key="2">
    <source>
        <dbReference type="EMBL" id="CAG9184600.1"/>
    </source>
</evidence>
<dbReference type="InterPro" id="IPR035919">
    <property type="entry name" value="EAL_sf"/>
</dbReference>
<dbReference type="PROSITE" id="PS50883">
    <property type="entry name" value="EAL"/>
    <property type="match status" value="1"/>
</dbReference>
<organism evidence="2 3">
    <name type="scientific">Cupriavidus laharis</name>
    <dbReference type="NCBI Taxonomy" id="151654"/>
    <lineage>
        <taxon>Bacteria</taxon>
        <taxon>Pseudomonadati</taxon>
        <taxon>Pseudomonadota</taxon>
        <taxon>Betaproteobacteria</taxon>
        <taxon>Burkholderiales</taxon>
        <taxon>Burkholderiaceae</taxon>
        <taxon>Cupriavidus</taxon>
    </lineage>
</organism>
<keyword evidence="2" id="KW-0378">Hydrolase</keyword>
<dbReference type="EC" id="3.1.4.52" evidence="2"/>
<dbReference type="InterPro" id="IPR001633">
    <property type="entry name" value="EAL_dom"/>
</dbReference>
<dbReference type="EMBL" id="CAJZAI010000025">
    <property type="protein sequence ID" value="CAG9184600.1"/>
    <property type="molecule type" value="Genomic_DNA"/>
</dbReference>
<dbReference type="Pfam" id="PF00563">
    <property type="entry name" value="EAL"/>
    <property type="match status" value="1"/>
</dbReference>
<protein>
    <submittedName>
        <fullName evidence="2">Cyclic di-GMP phosphodiesterase PdeC</fullName>
        <ecNumber evidence="2">3.1.4.52</ecNumber>
    </submittedName>
</protein>